<dbReference type="PANTHER" id="PTHR11132">
    <property type="entry name" value="SOLUTE CARRIER FAMILY 35"/>
    <property type="match status" value="1"/>
</dbReference>
<sequence length="451" mass="50269">MSPQFPAHRTTKLSFYRPQPTCFIGRFSKTDVIPTASPPVDPLYTTRSRPKVTIGNHSKARHDFLPLPVLSSSSRPHLCANLALGLQKRFQRSSALLFGLIRSEVAGVSDYQAFWLILYFILNLVLTLYNKVLLVSFPYPYTLTAVHAFFGLAGGTSLQLRNVYQPKSLWGLDYVVLVAFSILYSVNIAVSNASLGLVTVPFHQIVRAATPFFTTLFSWYLFNTRFNRYQISSIAIVVFGVGLSTYGDYYFTTWGFTLTLVGTVLAALKTIMTHKIQTAALVTQPKEAQPKSYCIHIPIRPVAIFSALLFRFRRHRLQLHPLDLLTHLSRLALVQCVAYAYFFGEISLVLGRSSHSGVLWQIILISGNGIIACVLNIVSFEANRRSGALSMGVAANVKQILTMLCAVWFFHLNVTSLNVLGIMLTLLGGGWYTMIEYHAKHGYLCGGNSVH</sequence>
<comment type="caution">
    <text evidence="7">The sequence shown here is derived from an EMBL/GenBank/DDBJ whole genome shotgun (WGS) entry which is preliminary data.</text>
</comment>
<dbReference type="AlphaFoldDB" id="A0A9P5T8X9"/>
<feature type="transmembrane region" description="Helical" evidence="5">
    <location>
        <begin position="293"/>
        <end position="312"/>
    </location>
</feature>
<feature type="transmembrane region" description="Helical" evidence="5">
    <location>
        <begin position="229"/>
        <end position="247"/>
    </location>
</feature>
<evidence type="ECO:0000256" key="2">
    <source>
        <dbReference type="ARBA" id="ARBA00022692"/>
    </source>
</evidence>
<dbReference type="GO" id="GO:0016020">
    <property type="term" value="C:membrane"/>
    <property type="evidence" value="ECO:0007669"/>
    <property type="project" value="UniProtKB-SubCell"/>
</dbReference>
<accession>A0A9P5T8X9</accession>
<evidence type="ECO:0000313" key="8">
    <source>
        <dbReference type="Proteomes" id="UP000759537"/>
    </source>
</evidence>
<keyword evidence="2 5" id="KW-0812">Transmembrane</keyword>
<reference evidence="7" key="2">
    <citation type="journal article" date="2020" name="Nat. Commun.">
        <title>Large-scale genome sequencing of mycorrhizal fungi provides insights into the early evolution of symbiotic traits.</title>
        <authorList>
            <person name="Miyauchi S."/>
            <person name="Kiss E."/>
            <person name="Kuo A."/>
            <person name="Drula E."/>
            <person name="Kohler A."/>
            <person name="Sanchez-Garcia M."/>
            <person name="Morin E."/>
            <person name="Andreopoulos B."/>
            <person name="Barry K.W."/>
            <person name="Bonito G."/>
            <person name="Buee M."/>
            <person name="Carver A."/>
            <person name="Chen C."/>
            <person name="Cichocki N."/>
            <person name="Clum A."/>
            <person name="Culley D."/>
            <person name="Crous P.W."/>
            <person name="Fauchery L."/>
            <person name="Girlanda M."/>
            <person name="Hayes R.D."/>
            <person name="Keri Z."/>
            <person name="LaButti K."/>
            <person name="Lipzen A."/>
            <person name="Lombard V."/>
            <person name="Magnuson J."/>
            <person name="Maillard F."/>
            <person name="Murat C."/>
            <person name="Nolan M."/>
            <person name="Ohm R.A."/>
            <person name="Pangilinan J."/>
            <person name="Pereira M.F."/>
            <person name="Perotto S."/>
            <person name="Peter M."/>
            <person name="Pfister S."/>
            <person name="Riley R."/>
            <person name="Sitrit Y."/>
            <person name="Stielow J.B."/>
            <person name="Szollosi G."/>
            <person name="Zifcakova L."/>
            <person name="Stursova M."/>
            <person name="Spatafora J.W."/>
            <person name="Tedersoo L."/>
            <person name="Vaario L.M."/>
            <person name="Yamada A."/>
            <person name="Yan M."/>
            <person name="Wang P."/>
            <person name="Xu J."/>
            <person name="Bruns T."/>
            <person name="Baldrian P."/>
            <person name="Vilgalys R."/>
            <person name="Dunand C."/>
            <person name="Henrissat B."/>
            <person name="Grigoriev I.V."/>
            <person name="Hibbett D."/>
            <person name="Nagy L.G."/>
            <person name="Martin F.M."/>
        </authorList>
    </citation>
    <scope>NUCLEOTIDE SEQUENCE</scope>
    <source>
        <strain evidence="7">Prilba</strain>
    </source>
</reference>
<feature type="transmembrane region" description="Helical" evidence="5">
    <location>
        <begin position="253"/>
        <end position="272"/>
    </location>
</feature>
<dbReference type="Pfam" id="PF03151">
    <property type="entry name" value="TPT"/>
    <property type="match status" value="1"/>
</dbReference>
<evidence type="ECO:0000313" key="7">
    <source>
        <dbReference type="EMBL" id="KAF8480194.1"/>
    </source>
</evidence>
<comment type="subcellular location">
    <subcellularLocation>
        <location evidence="1">Membrane</location>
        <topology evidence="1">Multi-pass membrane protein</topology>
    </subcellularLocation>
</comment>
<evidence type="ECO:0000259" key="6">
    <source>
        <dbReference type="Pfam" id="PF03151"/>
    </source>
</evidence>
<feature type="transmembrane region" description="Helical" evidence="5">
    <location>
        <begin position="332"/>
        <end position="351"/>
    </location>
</feature>
<feature type="transmembrane region" description="Helical" evidence="5">
    <location>
        <begin position="202"/>
        <end position="222"/>
    </location>
</feature>
<dbReference type="Proteomes" id="UP000759537">
    <property type="component" value="Unassembled WGS sequence"/>
</dbReference>
<dbReference type="SUPFAM" id="SSF103481">
    <property type="entry name" value="Multidrug resistance efflux transporter EmrE"/>
    <property type="match status" value="1"/>
</dbReference>
<dbReference type="EMBL" id="WHVB01000008">
    <property type="protein sequence ID" value="KAF8480194.1"/>
    <property type="molecule type" value="Genomic_DNA"/>
</dbReference>
<reference evidence="7" key="1">
    <citation type="submission" date="2019-10" db="EMBL/GenBank/DDBJ databases">
        <authorList>
            <consortium name="DOE Joint Genome Institute"/>
            <person name="Kuo A."/>
            <person name="Miyauchi S."/>
            <person name="Kiss E."/>
            <person name="Drula E."/>
            <person name="Kohler A."/>
            <person name="Sanchez-Garcia M."/>
            <person name="Andreopoulos B."/>
            <person name="Barry K.W."/>
            <person name="Bonito G."/>
            <person name="Buee M."/>
            <person name="Carver A."/>
            <person name="Chen C."/>
            <person name="Cichocki N."/>
            <person name="Clum A."/>
            <person name="Culley D."/>
            <person name="Crous P.W."/>
            <person name="Fauchery L."/>
            <person name="Girlanda M."/>
            <person name="Hayes R."/>
            <person name="Keri Z."/>
            <person name="LaButti K."/>
            <person name="Lipzen A."/>
            <person name="Lombard V."/>
            <person name="Magnuson J."/>
            <person name="Maillard F."/>
            <person name="Morin E."/>
            <person name="Murat C."/>
            <person name="Nolan M."/>
            <person name="Ohm R."/>
            <person name="Pangilinan J."/>
            <person name="Pereira M."/>
            <person name="Perotto S."/>
            <person name="Peter M."/>
            <person name="Riley R."/>
            <person name="Sitrit Y."/>
            <person name="Stielow B."/>
            <person name="Szollosi G."/>
            <person name="Zifcakova L."/>
            <person name="Stursova M."/>
            <person name="Spatafora J.W."/>
            <person name="Tedersoo L."/>
            <person name="Vaario L.-M."/>
            <person name="Yamada A."/>
            <person name="Yan M."/>
            <person name="Wang P."/>
            <person name="Xu J."/>
            <person name="Bruns T."/>
            <person name="Baldrian P."/>
            <person name="Vilgalys R."/>
            <person name="Henrissat B."/>
            <person name="Grigoriev I.V."/>
            <person name="Hibbett D."/>
            <person name="Nagy L.G."/>
            <person name="Martin F.M."/>
        </authorList>
    </citation>
    <scope>NUCLEOTIDE SEQUENCE</scope>
    <source>
        <strain evidence="7">Prilba</strain>
    </source>
</reference>
<proteinExistence type="predicted"/>
<feature type="transmembrane region" description="Helical" evidence="5">
    <location>
        <begin position="111"/>
        <end position="129"/>
    </location>
</feature>
<feature type="domain" description="Sugar phosphate transporter" evidence="6">
    <location>
        <begin position="114"/>
        <end position="430"/>
    </location>
</feature>
<name>A0A9P5T8X9_9AGAM</name>
<feature type="transmembrane region" description="Helical" evidence="5">
    <location>
        <begin position="172"/>
        <end position="190"/>
    </location>
</feature>
<evidence type="ECO:0000256" key="4">
    <source>
        <dbReference type="ARBA" id="ARBA00023136"/>
    </source>
</evidence>
<feature type="transmembrane region" description="Helical" evidence="5">
    <location>
        <begin position="358"/>
        <end position="380"/>
    </location>
</feature>
<keyword evidence="4 5" id="KW-0472">Membrane</keyword>
<dbReference type="InterPro" id="IPR004853">
    <property type="entry name" value="Sugar_P_trans_dom"/>
</dbReference>
<protein>
    <submittedName>
        <fullName evidence="7">Triose-phosphate transporter family-domain-containing protein</fullName>
    </submittedName>
</protein>
<evidence type="ECO:0000256" key="5">
    <source>
        <dbReference type="SAM" id="Phobius"/>
    </source>
</evidence>
<evidence type="ECO:0000256" key="3">
    <source>
        <dbReference type="ARBA" id="ARBA00022989"/>
    </source>
</evidence>
<gene>
    <name evidence="7" type="ORF">DFH94DRAFT_630365</name>
</gene>
<evidence type="ECO:0000256" key="1">
    <source>
        <dbReference type="ARBA" id="ARBA00004141"/>
    </source>
</evidence>
<feature type="transmembrane region" description="Helical" evidence="5">
    <location>
        <begin position="141"/>
        <end position="160"/>
    </location>
</feature>
<dbReference type="InterPro" id="IPR050186">
    <property type="entry name" value="TPT_transporter"/>
</dbReference>
<keyword evidence="3 5" id="KW-1133">Transmembrane helix</keyword>
<dbReference type="InterPro" id="IPR037185">
    <property type="entry name" value="EmrE-like"/>
</dbReference>
<dbReference type="OrthoDB" id="10261634at2759"/>
<keyword evidence="8" id="KW-1185">Reference proteome</keyword>
<organism evidence="7 8">
    <name type="scientific">Russula ochroleuca</name>
    <dbReference type="NCBI Taxonomy" id="152965"/>
    <lineage>
        <taxon>Eukaryota</taxon>
        <taxon>Fungi</taxon>
        <taxon>Dikarya</taxon>
        <taxon>Basidiomycota</taxon>
        <taxon>Agaricomycotina</taxon>
        <taxon>Agaricomycetes</taxon>
        <taxon>Russulales</taxon>
        <taxon>Russulaceae</taxon>
        <taxon>Russula</taxon>
    </lineage>
</organism>